<comment type="caution">
    <text evidence="2">The sequence shown here is derived from an EMBL/GenBank/DDBJ whole genome shotgun (WGS) entry which is preliminary data.</text>
</comment>
<evidence type="ECO:0000313" key="2">
    <source>
        <dbReference type="EMBL" id="GDY55001.1"/>
    </source>
</evidence>
<dbReference type="Proteomes" id="UP000301309">
    <property type="component" value="Unassembled WGS sequence"/>
</dbReference>
<name>A0A4D4L098_STRVO</name>
<sequence length="109" mass="11586">MGLPPQTAQTAPTAPAAQDALGPQVPAAEPAARPAPAAQPEPAARLEAADLARRAAEPSVVRDLSPAIRPPVRPDAGPEDWREEAERVLAEARQRAARKTQQPFSGWFR</sequence>
<feature type="compositionally biased region" description="Low complexity" evidence="1">
    <location>
        <begin position="1"/>
        <end position="18"/>
    </location>
</feature>
<gene>
    <name evidence="2" type="ORF">SVIO_056240</name>
</gene>
<accession>A0A4D4L098</accession>
<protein>
    <submittedName>
        <fullName evidence="2">Uncharacterized protein</fullName>
    </submittedName>
</protein>
<feature type="compositionally biased region" description="Low complexity" evidence="1">
    <location>
        <begin position="26"/>
        <end position="46"/>
    </location>
</feature>
<dbReference type="AlphaFoldDB" id="A0A4D4L098"/>
<reference evidence="2 3" key="1">
    <citation type="journal article" date="2020" name="Int. J. Syst. Evol. Microbiol.">
        <title>Reclassification of Streptomyces castelarensis and Streptomyces sporoclivatus as later heterotypic synonyms of Streptomyces antimycoticus.</title>
        <authorList>
            <person name="Komaki H."/>
            <person name="Tamura T."/>
        </authorList>
    </citation>
    <scope>NUCLEOTIDE SEQUENCE [LARGE SCALE GENOMIC DNA]</scope>
    <source>
        <strain evidence="2 3">NBRC 13459</strain>
    </source>
</reference>
<evidence type="ECO:0000256" key="1">
    <source>
        <dbReference type="SAM" id="MobiDB-lite"/>
    </source>
</evidence>
<organism evidence="2 3">
    <name type="scientific">Streptomyces violaceusniger</name>
    <dbReference type="NCBI Taxonomy" id="68280"/>
    <lineage>
        <taxon>Bacteria</taxon>
        <taxon>Bacillati</taxon>
        <taxon>Actinomycetota</taxon>
        <taxon>Actinomycetes</taxon>
        <taxon>Kitasatosporales</taxon>
        <taxon>Streptomycetaceae</taxon>
        <taxon>Streptomyces</taxon>
        <taxon>Streptomyces violaceusniger group</taxon>
    </lineage>
</organism>
<dbReference type="EMBL" id="BJHW01000001">
    <property type="protein sequence ID" value="GDY55001.1"/>
    <property type="molecule type" value="Genomic_DNA"/>
</dbReference>
<feature type="compositionally biased region" description="Basic and acidic residues" evidence="1">
    <location>
        <begin position="47"/>
        <end position="56"/>
    </location>
</feature>
<keyword evidence="3" id="KW-1185">Reference proteome</keyword>
<feature type="compositionally biased region" description="Polar residues" evidence="1">
    <location>
        <begin position="99"/>
        <end position="109"/>
    </location>
</feature>
<proteinExistence type="predicted"/>
<evidence type="ECO:0000313" key="3">
    <source>
        <dbReference type="Proteomes" id="UP000301309"/>
    </source>
</evidence>
<feature type="compositionally biased region" description="Basic and acidic residues" evidence="1">
    <location>
        <begin position="84"/>
        <end position="94"/>
    </location>
</feature>
<feature type="region of interest" description="Disordered" evidence="1">
    <location>
        <begin position="1"/>
        <end position="109"/>
    </location>
</feature>